<dbReference type="EMBL" id="JAEACU010000009">
    <property type="protein sequence ID" value="KAH7517100.1"/>
    <property type="molecule type" value="Genomic_DNA"/>
</dbReference>
<feature type="region of interest" description="Disordered" evidence="1">
    <location>
        <begin position="1"/>
        <end position="42"/>
    </location>
</feature>
<dbReference type="Proteomes" id="UP000813462">
    <property type="component" value="Unassembled WGS sequence"/>
</dbReference>
<name>A0A978UQF0_ZIZJJ</name>
<dbReference type="PANTHER" id="PTHR35686:SF1">
    <property type="entry name" value="KINETOCHORE PROTEIN"/>
    <property type="match status" value="1"/>
</dbReference>
<comment type="caution">
    <text evidence="2">The sequence shown here is derived from an EMBL/GenBank/DDBJ whole genome shotgun (WGS) entry which is preliminary data.</text>
</comment>
<evidence type="ECO:0000256" key="1">
    <source>
        <dbReference type="SAM" id="MobiDB-lite"/>
    </source>
</evidence>
<reference evidence="2" key="1">
    <citation type="journal article" date="2021" name="Front. Plant Sci.">
        <title>Chromosome-Scale Genome Assembly for Chinese Sour Jujube and Insights Into Its Genome Evolution and Domestication Signature.</title>
        <authorList>
            <person name="Shen L.-Y."/>
            <person name="Luo H."/>
            <person name="Wang X.-L."/>
            <person name="Wang X.-M."/>
            <person name="Qiu X.-J."/>
            <person name="Liu H."/>
            <person name="Zhou S.-S."/>
            <person name="Jia K.-H."/>
            <person name="Nie S."/>
            <person name="Bao Y.-T."/>
            <person name="Zhang R.-G."/>
            <person name="Yun Q.-Z."/>
            <person name="Chai Y.-H."/>
            <person name="Lu J.-Y."/>
            <person name="Li Y."/>
            <person name="Zhao S.-W."/>
            <person name="Mao J.-F."/>
            <person name="Jia S.-G."/>
            <person name="Mao Y.-M."/>
        </authorList>
    </citation>
    <scope>NUCLEOTIDE SEQUENCE</scope>
    <source>
        <strain evidence="2">AT0</strain>
        <tissue evidence="2">Leaf</tissue>
    </source>
</reference>
<proteinExistence type="predicted"/>
<feature type="region of interest" description="Disordered" evidence="1">
    <location>
        <begin position="325"/>
        <end position="346"/>
    </location>
</feature>
<accession>A0A978UQF0</accession>
<evidence type="ECO:0000313" key="3">
    <source>
        <dbReference type="Proteomes" id="UP000813462"/>
    </source>
</evidence>
<gene>
    <name evidence="2" type="ORF">FEM48_Zijuj09G0026600</name>
</gene>
<dbReference type="AlphaFoldDB" id="A0A978UQF0"/>
<organism evidence="2 3">
    <name type="scientific">Ziziphus jujuba var. spinosa</name>
    <dbReference type="NCBI Taxonomy" id="714518"/>
    <lineage>
        <taxon>Eukaryota</taxon>
        <taxon>Viridiplantae</taxon>
        <taxon>Streptophyta</taxon>
        <taxon>Embryophyta</taxon>
        <taxon>Tracheophyta</taxon>
        <taxon>Spermatophyta</taxon>
        <taxon>Magnoliopsida</taxon>
        <taxon>eudicotyledons</taxon>
        <taxon>Gunneridae</taxon>
        <taxon>Pentapetalae</taxon>
        <taxon>rosids</taxon>
        <taxon>fabids</taxon>
        <taxon>Rosales</taxon>
        <taxon>Rhamnaceae</taxon>
        <taxon>Paliureae</taxon>
        <taxon>Ziziphus</taxon>
    </lineage>
</organism>
<protein>
    <submittedName>
        <fullName evidence="2">Uncharacterized protein</fullName>
    </submittedName>
</protein>
<sequence length="526" mass="59789">MWRQQSPPVPANPDSDQSISEEEESGHDWQEIRVPLSGPSDKKEEFQLASRLEILKISYYFLFDNNDQERRTCTLEDEVEIPDFPEEADFICSPKKSSTNVVACNLFYKGNNVLPEVSHTLGDKKFEKDAVCSLRSEKLGRSYPWSAATKEAERLMFLNENAACFSKAKNSSRGGKGKGKGKPKFSFHFQSHKDGHWPSTSKTENHKLPERLNTTELRTEEDIGGELLEDIQGEEENQSDIVLAQVEALGHGHTEQSIAELLDGLQDKTILLRGNRKMVSNFKIFLLFPLQLFVTCLIQYLLQCRKTRGKRAHLIVKKTTSLGDRTFSNEDSPELMGSGSSSDDETRDQALNLAVLQTKRQTMVDRFQEALCATSFNVDEALVAVHKPSRLGLFVKLQQVMQSEKERDLDFLKKLQSKAIENDERDCISGKILARYFDAKLIVCECLFSENQECIVSPDCSKEMINDGTKMTVIFNPRVCNDVDLEVGNFIRIHSPWYESYDLKPQKEVQVSNDRTIILSTYVSKI</sequence>
<dbReference type="PANTHER" id="PTHR35686">
    <property type="entry name" value="KINETOCHORE PROTEIN"/>
    <property type="match status" value="1"/>
</dbReference>
<evidence type="ECO:0000313" key="2">
    <source>
        <dbReference type="EMBL" id="KAH7517100.1"/>
    </source>
</evidence>